<dbReference type="EMBL" id="QGNW01001513">
    <property type="protein sequence ID" value="RVW38158.1"/>
    <property type="molecule type" value="Genomic_DNA"/>
</dbReference>
<proteinExistence type="inferred from homology"/>
<accession>A0A438DSD6</accession>
<reference evidence="4 5" key="1">
    <citation type="journal article" date="2018" name="PLoS Genet.">
        <title>Population sequencing reveals clonal diversity and ancestral inbreeding in the grapevine cultivar Chardonnay.</title>
        <authorList>
            <person name="Roach M.J."/>
            <person name="Johnson D.L."/>
            <person name="Bohlmann J."/>
            <person name="van Vuuren H.J."/>
            <person name="Jones S.J."/>
            <person name="Pretorius I.S."/>
            <person name="Schmidt S.A."/>
            <person name="Borneman A.R."/>
        </authorList>
    </citation>
    <scope>NUCLEOTIDE SEQUENCE [LARGE SCALE GENOMIC DNA]</scope>
    <source>
        <strain evidence="5">cv. Chardonnay</strain>
        <tissue evidence="4">Leaf</tissue>
    </source>
</reference>
<feature type="repeat" description="PPR" evidence="3">
    <location>
        <begin position="295"/>
        <end position="329"/>
    </location>
</feature>
<name>A0A438DSD6_VITVI</name>
<dbReference type="FunFam" id="1.25.40.10:FF:000412">
    <property type="entry name" value="Putative pentatricopeptide repeat-containing protein"/>
    <property type="match status" value="1"/>
</dbReference>
<dbReference type="Gramene" id="Vitis14g00729.t02">
    <property type="protein sequence ID" value="Vitis14g00729.t02.CDS"/>
    <property type="gene ID" value="Vitis14g00729"/>
</dbReference>
<dbReference type="Proteomes" id="UP000288805">
    <property type="component" value="Unassembled WGS sequence"/>
</dbReference>
<dbReference type="Pfam" id="PF13041">
    <property type="entry name" value="PPR_2"/>
    <property type="match status" value="2"/>
</dbReference>
<dbReference type="InterPro" id="IPR046960">
    <property type="entry name" value="PPR_At4g14850-like_plant"/>
</dbReference>
<gene>
    <name evidence="4" type="primary">PCMP-E81_1</name>
    <name evidence="4" type="ORF">CK203_091287</name>
</gene>
<comment type="caution">
    <text evidence="4">The sequence shown here is derived from an EMBL/GenBank/DDBJ whole genome shotgun (WGS) entry which is preliminary data.</text>
</comment>
<evidence type="ECO:0000256" key="2">
    <source>
        <dbReference type="ARBA" id="ARBA00061659"/>
    </source>
</evidence>
<comment type="similarity">
    <text evidence="2">Belongs to the PPR family. PCMP-E subfamily.</text>
</comment>
<dbReference type="InterPro" id="IPR046848">
    <property type="entry name" value="E_motif"/>
</dbReference>
<dbReference type="FunFam" id="1.25.40.10:FF:000031">
    <property type="entry name" value="Pentatricopeptide repeat-containing protein mitochondrial"/>
    <property type="match status" value="1"/>
</dbReference>
<evidence type="ECO:0000256" key="1">
    <source>
        <dbReference type="ARBA" id="ARBA00022737"/>
    </source>
</evidence>
<dbReference type="InterPro" id="IPR011990">
    <property type="entry name" value="TPR-like_helical_dom_sf"/>
</dbReference>
<organism evidence="4 5">
    <name type="scientific">Vitis vinifera</name>
    <name type="common">Grape</name>
    <dbReference type="NCBI Taxonomy" id="29760"/>
    <lineage>
        <taxon>Eukaryota</taxon>
        <taxon>Viridiplantae</taxon>
        <taxon>Streptophyta</taxon>
        <taxon>Embryophyta</taxon>
        <taxon>Tracheophyta</taxon>
        <taxon>Spermatophyta</taxon>
        <taxon>Magnoliopsida</taxon>
        <taxon>eudicotyledons</taxon>
        <taxon>Gunneridae</taxon>
        <taxon>Pentapetalae</taxon>
        <taxon>rosids</taxon>
        <taxon>Vitales</taxon>
        <taxon>Vitaceae</taxon>
        <taxon>Viteae</taxon>
        <taxon>Vitis</taxon>
    </lineage>
</organism>
<dbReference type="GO" id="GO:0009451">
    <property type="term" value="P:RNA modification"/>
    <property type="evidence" value="ECO:0007669"/>
    <property type="project" value="InterPro"/>
</dbReference>
<sequence length="654" mass="74248">MQRFGRGFRFLSSASASQRVEWDPTVSLALKHATLILLEKCSTRDHFKQILAQIMRINLIGQTFPMSRLILFSAITHPENLDMAVLLFRHHTPHPNLYIYNTMISALSLSLNQSFAFYNSLLSSCIYPNRSTFLFLLQASKFLSQVMQIHCHAIITGSFYYGYLQNTLMKIYLENEKMGLAYQVFQQMAAPDAVSFNIMIFGYAKKGHNIEALKFLHEMVGLGLKPDEFTMLGLLICCGRLGDAQLGKSVHAWIERRGLIKSSNLILNNALLDMYVKCKELRIAQSIFNVIVRKDTISWNTMIAGYAKVGNLEIAHNFFEDMPCRDLVSWNSIIAGYAQKGDCLMVQRLFENMVAENIWPDFVTIINLVSAAAEIGALHHGRWIHGWVVRMQMKIDAFLGSAFIDMYWKCGSIKRACMVFREVTEKDVTVWTTMITGFAFHGYGSKALQLFYEMQEYVMPNQVTFVAVLTACSHSGFVSQGLRIFNSMKERYGIEPGVEHYGCLVDLLGRSGRFSEVKDVIEMMPMKPSRSIWGAVLSACRAYGNIEIAEIAGKELLKLEPEKEGGYVLLSNIYATSGRWKHSDKIREIMESRGVKKTAGCSSVVVDGIIHEFVAADKRHPRWIEIQSILFCLKSEMKLGTDFLLEYLQPWCSC</sequence>
<dbReference type="AlphaFoldDB" id="A0A438DSD6"/>
<dbReference type="PANTHER" id="PTHR47926">
    <property type="entry name" value="PENTATRICOPEPTIDE REPEAT-CONTAINING PROTEIN"/>
    <property type="match status" value="1"/>
</dbReference>
<dbReference type="Gene3D" id="1.25.40.10">
    <property type="entry name" value="Tetratricopeptide repeat domain"/>
    <property type="match status" value="3"/>
</dbReference>
<dbReference type="InterPro" id="IPR002885">
    <property type="entry name" value="PPR_rpt"/>
</dbReference>
<dbReference type="NCBIfam" id="TIGR00756">
    <property type="entry name" value="PPR"/>
    <property type="match status" value="3"/>
</dbReference>
<dbReference type="SMR" id="A0A438DSD6"/>
<feature type="repeat" description="PPR" evidence="3">
    <location>
        <begin position="427"/>
        <end position="457"/>
    </location>
</feature>
<evidence type="ECO:0000313" key="4">
    <source>
        <dbReference type="EMBL" id="RVW38158.1"/>
    </source>
</evidence>
<dbReference type="Pfam" id="PF20431">
    <property type="entry name" value="E_motif"/>
    <property type="match status" value="1"/>
</dbReference>
<dbReference type="FunFam" id="1.25.40.10:FF:000280">
    <property type="entry name" value="Pentatricopeptide repeat-containing protein"/>
    <property type="match status" value="1"/>
</dbReference>
<evidence type="ECO:0000256" key="3">
    <source>
        <dbReference type="PROSITE-ProRule" id="PRU00708"/>
    </source>
</evidence>
<dbReference type="PROSITE" id="PS51375">
    <property type="entry name" value="PPR"/>
    <property type="match status" value="3"/>
</dbReference>
<protein>
    <submittedName>
        <fullName evidence="4">Pentatricopeptide repeat-containing protein, mitochondrial</fullName>
    </submittedName>
</protein>
<evidence type="ECO:0000313" key="5">
    <source>
        <dbReference type="Proteomes" id="UP000288805"/>
    </source>
</evidence>
<dbReference type="KEGG" id="vvi:100248636"/>
<keyword evidence="1" id="KW-0677">Repeat</keyword>
<dbReference type="OrthoDB" id="1909720at2759"/>
<dbReference type="PANTHER" id="PTHR47926:SF492">
    <property type="entry name" value="DYW DOMAIN-CONTAINING PROTEIN"/>
    <property type="match status" value="1"/>
</dbReference>
<feature type="repeat" description="PPR" evidence="3">
    <location>
        <begin position="192"/>
        <end position="226"/>
    </location>
</feature>
<dbReference type="Gramene" id="Vitis14g00729.t01">
    <property type="protein sequence ID" value="Vitis14g00729.t01.CDS"/>
    <property type="gene ID" value="Vitis14g00729"/>
</dbReference>
<dbReference type="GO" id="GO:0003723">
    <property type="term" value="F:RNA binding"/>
    <property type="evidence" value="ECO:0007669"/>
    <property type="project" value="InterPro"/>
</dbReference>
<dbReference type="Pfam" id="PF01535">
    <property type="entry name" value="PPR"/>
    <property type="match status" value="3"/>
</dbReference>